<dbReference type="EMBL" id="CM004390">
    <property type="protein sequence ID" value="OAY51432.1"/>
    <property type="molecule type" value="Genomic_DNA"/>
</dbReference>
<sequence length="58" mass="7120">MQAWYQLQEFFRKKTKPCHRSGTNHHETNRKKQLKPSTVKHNLRERPKTQKINNKSYI</sequence>
<feature type="compositionally biased region" description="Basic residues" evidence="1">
    <location>
        <begin position="15"/>
        <end position="34"/>
    </location>
</feature>
<dbReference type="AlphaFoldDB" id="A0A2C9VYD2"/>
<evidence type="ECO:0000313" key="2">
    <source>
        <dbReference type="EMBL" id="OAY51432.1"/>
    </source>
</evidence>
<accession>A0A2C9VYD2</accession>
<protein>
    <submittedName>
        <fullName evidence="2">Uncharacterized protein</fullName>
    </submittedName>
</protein>
<proteinExistence type="predicted"/>
<evidence type="ECO:0000256" key="1">
    <source>
        <dbReference type="SAM" id="MobiDB-lite"/>
    </source>
</evidence>
<reference evidence="2" key="1">
    <citation type="submission" date="2016-02" db="EMBL/GenBank/DDBJ databases">
        <title>WGS assembly of Manihot esculenta.</title>
        <authorList>
            <person name="Bredeson J.V."/>
            <person name="Prochnik S.E."/>
            <person name="Lyons J.B."/>
            <person name="Schmutz J."/>
            <person name="Grimwood J."/>
            <person name="Vrebalov J."/>
            <person name="Bart R.S."/>
            <person name="Amuge T."/>
            <person name="Ferguson M.E."/>
            <person name="Green R."/>
            <person name="Putnam N."/>
            <person name="Stites J."/>
            <person name="Rounsley S."/>
            <person name="Rokhsar D.S."/>
        </authorList>
    </citation>
    <scope>NUCLEOTIDE SEQUENCE [LARGE SCALE GENOMIC DNA]</scope>
    <source>
        <tissue evidence="2">Leaf</tissue>
    </source>
</reference>
<organism evidence="2">
    <name type="scientific">Manihot esculenta</name>
    <name type="common">Cassava</name>
    <name type="synonym">Jatropha manihot</name>
    <dbReference type="NCBI Taxonomy" id="3983"/>
    <lineage>
        <taxon>Eukaryota</taxon>
        <taxon>Viridiplantae</taxon>
        <taxon>Streptophyta</taxon>
        <taxon>Embryophyta</taxon>
        <taxon>Tracheophyta</taxon>
        <taxon>Spermatophyta</taxon>
        <taxon>Magnoliopsida</taxon>
        <taxon>eudicotyledons</taxon>
        <taxon>Gunneridae</taxon>
        <taxon>Pentapetalae</taxon>
        <taxon>rosids</taxon>
        <taxon>fabids</taxon>
        <taxon>Malpighiales</taxon>
        <taxon>Euphorbiaceae</taxon>
        <taxon>Crotonoideae</taxon>
        <taxon>Manihoteae</taxon>
        <taxon>Manihot</taxon>
    </lineage>
</organism>
<gene>
    <name evidence="2" type="ORF">MANES_04G006300</name>
</gene>
<feature type="region of interest" description="Disordered" evidence="1">
    <location>
        <begin position="15"/>
        <end position="58"/>
    </location>
</feature>
<name>A0A2C9VYD2_MANES</name>